<reference evidence="10" key="1">
    <citation type="submission" date="2021-01" db="EMBL/GenBank/DDBJ databases">
        <authorList>
            <person name="Corre E."/>
            <person name="Pelletier E."/>
            <person name="Niang G."/>
            <person name="Scheremetjew M."/>
            <person name="Finn R."/>
            <person name="Kale V."/>
            <person name="Holt S."/>
            <person name="Cochrane G."/>
            <person name="Meng A."/>
            <person name="Brown T."/>
            <person name="Cohen L."/>
        </authorList>
    </citation>
    <scope>NUCLEOTIDE SEQUENCE</scope>
    <source>
        <strain evidence="10">CCMP1205</strain>
    </source>
</reference>
<dbReference type="InterPro" id="IPR002423">
    <property type="entry name" value="Cpn60/GroEL/TCP-1"/>
</dbReference>
<dbReference type="PROSITE" id="PS00296">
    <property type="entry name" value="CHAPERONINS_CPN60"/>
    <property type="match status" value="1"/>
</dbReference>
<evidence type="ECO:0000256" key="4">
    <source>
        <dbReference type="ARBA" id="ARBA00023186"/>
    </source>
</evidence>
<evidence type="ECO:0000313" key="10">
    <source>
        <dbReference type="EMBL" id="CAD9719766.1"/>
    </source>
</evidence>
<dbReference type="GO" id="GO:0140662">
    <property type="term" value="F:ATP-dependent protein folding chaperone"/>
    <property type="evidence" value="ECO:0007669"/>
    <property type="project" value="InterPro"/>
</dbReference>
<keyword evidence="2" id="KW-0547">Nucleotide-binding</keyword>
<comment type="function">
    <text evidence="6">This protein binds RuBisCO small and large subunits and is implicated in the assembly of the enzyme oligomer.</text>
</comment>
<dbReference type="Pfam" id="PF00118">
    <property type="entry name" value="Cpn60_TCP1"/>
    <property type="match status" value="1"/>
</dbReference>
<dbReference type="Gene3D" id="3.30.260.10">
    <property type="entry name" value="TCP-1-like chaperonin intermediate domain"/>
    <property type="match status" value="1"/>
</dbReference>
<dbReference type="PROSITE" id="PS51072">
    <property type="entry name" value="MHD"/>
    <property type="match status" value="1"/>
</dbReference>
<evidence type="ECO:0000256" key="8">
    <source>
        <dbReference type="RuleBase" id="RU000418"/>
    </source>
</evidence>
<comment type="subunit">
    <text evidence="7">Oligomer of probably six alpha and six beta subunits.</text>
</comment>
<evidence type="ECO:0000256" key="5">
    <source>
        <dbReference type="ARBA" id="ARBA00025467"/>
    </source>
</evidence>
<dbReference type="InterPro" id="IPR027409">
    <property type="entry name" value="GroEL-like_apical_dom_sf"/>
</dbReference>
<dbReference type="SUPFAM" id="SSF54849">
    <property type="entry name" value="GroEL-intermediate domain like"/>
    <property type="match status" value="1"/>
</dbReference>
<evidence type="ECO:0000256" key="1">
    <source>
        <dbReference type="ARBA" id="ARBA00006607"/>
    </source>
</evidence>
<dbReference type="SUPFAM" id="SSF48592">
    <property type="entry name" value="GroEL equatorial domain-like"/>
    <property type="match status" value="1"/>
</dbReference>
<dbReference type="NCBIfam" id="NF009489">
    <property type="entry name" value="PRK12851.1"/>
    <property type="match status" value="1"/>
</dbReference>
<evidence type="ECO:0000256" key="7">
    <source>
        <dbReference type="ARBA" id="ARBA00062746"/>
    </source>
</evidence>
<protein>
    <recommendedName>
        <fullName evidence="9">MHD domain-containing protein</fullName>
    </recommendedName>
</protein>
<dbReference type="NCBIfam" id="NF009487">
    <property type="entry name" value="PRK12849.1"/>
    <property type="match status" value="1"/>
</dbReference>
<sequence length="890" mass="94979">MNALLAMNQSRSVLRAAAKTFDLGKSRFLQNRGYAKDIKFGIDCRAAVLEGVDKLADAVQVTLGPKGRQVVIEQPFGSPKITKDGVTVARAIEFKDRFENVGANLVKQVASATNDIAGDGTTTATVLTRAIIKEGLKSVAAGMNPMDLRRGIQKAVESVLENLKSRARMISTTEEIAQVGTISANGEAEIGNLIARAMEKVGKEGVITVADGKTLDNELEVVEGMKFDRGYISPYFITDNKTMKCELENPYILIFEKKISGLNSVLPLLENVLKQQRPLVIIAEDVESEALATLIVNKMRAALKICAVKAPGFGDNRKANLQDIAVLTGGQVISEDLGQKLEDVTVDMLGQCKKITISRDDTIILDGSGEKAALEDRCQQIRDAIDMSSSEYDTEKLTERLAKLSGGVALLKIGGASEVEVGEKKDRVVDALNATRAAVEEGIVPGGGTALLYATKGLESLEGDNFDQKVGIQIIQNALKVPTHTIASNAGAEGAVIVGKLLEQNDFEHGYNAGTGEFVNMVSTGIIDPLKVVRTALVDAASVSSLMMTSECVIVDAPEDKPAAPDMGAMGGMGGGMGGSSAPSFGAEVGFGGTGMSQTSSYAMKKSSGAGKGMKLGKKKASLLDSFKQDTVVPELESPKASVVAPRAPVDPVTIDIEEKISCTMQSDGTLEGMDIQGNMSLEVHTEESSCIRVLAELGNNQGIQFKTHPNIDKALFNKNSTLGLKDPNRPFPTGSALGVLKWRLSPKDESMMPLQISCWPSVSGSDTYVNIEYEASEAFDLQNLQLVIPIPGNAPPQINSCDGDYQLDPRIGCLIWRNELVDDSNRSGSMEFVLSNVDPEGIYPIEVQFASNTLFCQIGVNGVVSCADEQPVRYSVSSKLQSDSYIVEA</sequence>
<dbReference type="InterPro" id="IPR028565">
    <property type="entry name" value="MHD"/>
</dbReference>
<accession>A0A7S2T6Z2</accession>
<dbReference type="Gene3D" id="1.10.560.10">
    <property type="entry name" value="GroEL-like equatorial domain"/>
    <property type="match status" value="1"/>
</dbReference>
<dbReference type="Gene3D" id="2.60.40.1170">
    <property type="entry name" value="Mu homology domain, subdomain B"/>
    <property type="match status" value="2"/>
</dbReference>
<dbReference type="InterPro" id="IPR001844">
    <property type="entry name" value="Cpn60/GroEL"/>
</dbReference>
<dbReference type="InterPro" id="IPR018370">
    <property type="entry name" value="Chaperonin_Cpn60_CS"/>
</dbReference>
<evidence type="ECO:0000256" key="2">
    <source>
        <dbReference type="ARBA" id="ARBA00022741"/>
    </source>
</evidence>
<dbReference type="NCBIfam" id="TIGR02348">
    <property type="entry name" value="GroEL"/>
    <property type="match status" value="1"/>
</dbReference>
<organism evidence="10">
    <name type="scientific">Chloropicon primus</name>
    <dbReference type="NCBI Taxonomy" id="1764295"/>
    <lineage>
        <taxon>Eukaryota</taxon>
        <taxon>Viridiplantae</taxon>
        <taxon>Chlorophyta</taxon>
        <taxon>Chloropicophyceae</taxon>
        <taxon>Chloropicales</taxon>
        <taxon>Chloropicaceae</taxon>
        <taxon>Chloropicon</taxon>
    </lineage>
</organism>
<dbReference type="Gene3D" id="3.50.7.10">
    <property type="entry name" value="GroEL"/>
    <property type="match status" value="1"/>
</dbReference>
<dbReference type="CDD" id="cd09254">
    <property type="entry name" value="AP_delta-COPI_MHD"/>
    <property type="match status" value="1"/>
</dbReference>
<feature type="domain" description="MHD" evidence="9">
    <location>
        <begin position="650"/>
        <end position="889"/>
    </location>
</feature>
<dbReference type="NCBIfam" id="NF009488">
    <property type="entry name" value="PRK12850.1"/>
    <property type="match status" value="1"/>
</dbReference>
<evidence type="ECO:0000256" key="3">
    <source>
        <dbReference type="ARBA" id="ARBA00022840"/>
    </source>
</evidence>
<comment type="similarity">
    <text evidence="1 8">Belongs to the chaperonin (HSP60) family.</text>
</comment>
<dbReference type="InterPro" id="IPR027410">
    <property type="entry name" value="TCP-1-like_intermed_sf"/>
</dbReference>
<dbReference type="GO" id="GO:0042026">
    <property type="term" value="P:protein refolding"/>
    <property type="evidence" value="ECO:0007669"/>
    <property type="project" value="InterPro"/>
</dbReference>
<dbReference type="EMBL" id="HBHL01013125">
    <property type="protein sequence ID" value="CAD9719766.1"/>
    <property type="molecule type" value="Transcribed_RNA"/>
</dbReference>
<dbReference type="SUPFAM" id="SSF49447">
    <property type="entry name" value="Second domain of Mu2 adaptin subunit (ap50) of ap2 adaptor"/>
    <property type="match status" value="1"/>
</dbReference>
<dbReference type="Pfam" id="PF00928">
    <property type="entry name" value="Adap_comp_sub"/>
    <property type="match status" value="1"/>
</dbReference>
<dbReference type="AlphaFoldDB" id="A0A7S2T6Z2"/>
<dbReference type="NCBIfam" id="NF000592">
    <property type="entry name" value="PRK00013.1"/>
    <property type="match status" value="1"/>
</dbReference>
<comment type="function">
    <text evidence="5">Implicated in mitochondrial protein import and macromolecular assembly. May facilitate the correct folding of imported proteins. May also prevent misfolding and promote the refolding and proper assembly of unfolded polypeptides generated under stress conditions in the mitochondrial matrix.</text>
</comment>
<gene>
    <name evidence="10" type="ORF">CPRI1469_LOCUS8632</name>
</gene>
<dbReference type="FunFam" id="1.10.560.10:FF:000001">
    <property type="entry name" value="60 kDa chaperonin"/>
    <property type="match status" value="1"/>
</dbReference>
<keyword evidence="3" id="KW-0067">ATP-binding</keyword>
<dbReference type="PRINTS" id="PR00298">
    <property type="entry name" value="CHAPERONIN60"/>
</dbReference>
<dbReference type="CDD" id="cd03344">
    <property type="entry name" value="GroEL"/>
    <property type="match status" value="1"/>
</dbReference>
<dbReference type="GO" id="GO:0005524">
    <property type="term" value="F:ATP binding"/>
    <property type="evidence" value="ECO:0007669"/>
    <property type="project" value="UniProtKB-KW"/>
</dbReference>
<evidence type="ECO:0000256" key="6">
    <source>
        <dbReference type="ARBA" id="ARBA00058559"/>
    </source>
</evidence>
<evidence type="ECO:0000259" key="9">
    <source>
        <dbReference type="PROSITE" id="PS51072"/>
    </source>
</evidence>
<dbReference type="PANTHER" id="PTHR45633">
    <property type="entry name" value="60 KDA HEAT SHOCK PROTEIN, MITOCHONDRIAL"/>
    <property type="match status" value="1"/>
</dbReference>
<dbReference type="InterPro" id="IPR027413">
    <property type="entry name" value="GROEL-like_equatorial_sf"/>
</dbReference>
<dbReference type="HAMAP" id="MF_00600">
    <property type="entry name" value="CH60"/>
    <property type="match status" value="1"/>
</dbReference>
<proteinExistence type="inferred from homology"/>
<dbReference type="FunFam" id="3.50.7.10:FF:000001">
    <property type="entry name" value="60 kDa chaperonin"/>
    <property type="match status" value="1"/>
</dbReference>
<dbReference type="SUPFAM" id="SSF52029">
    <property type="entry name" value="GroEL apical domain-like"/>
    <property type="match status" value="1"/>
</dbReference>
<name>A0A7S2T6Z2_9CHLO</name>
<keyword evidence="4" id="KW-0143">Chaperone</keyword>
<dbReference type="InterPro" id="IPR036168">
    <property type="entry name" value="AP2_Mu_C_sf"/>
</dbReference>